<evidence type="ECO:0000256" key="6">
    <source>
        <dbReference type="HAMAP-Rule" id="MF_01369"/>
    </source>
</evidence>
<accession>A0A832URZ7</accession>
<comment type="function">
    <text evidence="6">Binds to 23S rRNA. One of the proteins that surrounds the polypeptide exit tunnel on the outside of the ribosome.</text>
</comment>
<evidence type="ECO:0000256" key="4">
    <source>
        <dbReference type="ARBA" id="ARBA00022980"/>
    </source>
</evidence>
<reference evidence="8 9" key="1">
    <citation type="journal article" name="Nat. Commun.">
        <title>Undinarchaeota illuminate DPANN phylogeny and the impact of gene transfer on archaeal evolution.</title>
        <authorList>
            <person name="Dombrowski N."/>
            <person name="Williams T.A."/>
            <person name="Sun J."/>
            <person name="Woodcroft B.J."/>
            <person name="Lee J.H."/>
            <person name="Minh B.Q."/>
            <person name="Rinke C."/>
            <person name="Spang A."/>
        </authorList>
    </citation>
    <scope>NUCLEOTIDE SEQUENCE [LARGE SCALE GENOMIC DNA]</scope>
    <source>
        <strain evidence="8">MAG_bin1129</strain>
    </source>
</reference>
<evidence type="ECO:0000256" key="1">
    <source>
        <dbReference type="ARBA" id="ARBA00006700"/>
    </source>
</evidence>
<organism evidence="8 9">
    <name type="scientific">Candidatus Naiadarchaeum limnaeum</name>
    <dbReference type="NCBI Taxonomy" id="2756139"/>
    <lineage>
        <taxon>Archaea</taxon>
        <taxon>Candidatus Undinarchaeota</taxon>
        <taxon>Candidatus Undinarchaeia</taxon>
        <taxon>Candidatus Naiadarchaeales</taxon>
        <taxon>Candidatus Naiadarchaeaceae</taxon>
        <taxon>Candidatus Naiadarchaeum</taxon>
    </lineage>
</organism>
<comment type="caution">
    <text evidence="8">The sequence shown here is derived from an EMBL/GenBank/DDBJ whole genome shotgun (WGS) entry which is preliminary data.</text>
</comment>
<dbReference type="GO" id="GO:0003735">
    <property type="term" value="F:structural constituent of ribosome"/>
    <property type="evidence" value="ECO:0007669"/>
    <property type="project" value="InterPro"/>
</dbReference>
<dbReference type="InterPro" id="IPR012677">
    <property type="entry name" value="Nucleotide-bd_a/b_plait_sf"/>
</dbReference>
<proteinExistence type="inferred from homology"/>
<dbReference type="SUPFAM" id="SSF54189">
    <property type="entry name" value="Ribosomal proteins S24e, L23 and L15e"/>
    <property type="match status" value="1"/>
</dbReference>
<dbReference type="GO" id="GO:1990904">
    <property type="term" value="C:ribonucleoprotein complex"/>
    <property type="evidence" value="ECO:0007669"/>
    <property type="project" value="UniProtKB-KW"/>
</dbReference>
<dbReference type="Gene3D" id="3.30.70.330">
    <property type="match status" value="1"/>
</dbReference>
<keyword evidence="5 6" id="KW-0687">Ribonucleoprotein</keyword>
<dbReference type="GO" id="GO:0019843">
    <property type="term" value="F:rRNA binding"/>
    <property type="evidence" value="ECO:0007669"/>
    <property type="project" value="UniProtKB-UniRule"/>
</dbReference>
<dbReference type="AlphaFoldDB" id="A0A832URZ7"/>
<dbReference type="GO" id="GO:0005840">
    <property type="term" value="C:ribosome"/>
    <property type="evidence" value="ECO:0007669"/>
    <property type="project" value="UniProtKB-KW"/>
</dbReference>
<dbReference type="InterPro" id="IPR013025">
    <property type="entry name" value="Ribosomal_uL23-like"/>
</dbReference>
<gene>
    <name evidence="6" type="primary">rpl23</name>
    <name evidence="8" type="ORF">H1016_03010</name>
</gene>
<evidence type="ECO:0000256" key="7">
    <source>
        <dbReference type="RuleBase" id="RU003934"/>
    </source>
</evidence>
<dbReference type="Proteomes" id="UP000646946">
    <property type="component" value="Unassembled WGS sequence"/>
</dbReference>
<keyword evidence="9" id="KW-1185">Reference proteome</keyword>
<dbReference type="EMBL" id="DVAB01000024">
    <property type="protein sequence ID" value="HIK00482.1"/>
    <property type="molecule type" value="Genomic_DNA"/>
</dbReference>
<name>A0A832URZ7_9ARCH</name>
<keyword evidence="4 6" id="KW-0689">Ribosomal protein</keyword>
<dbReference type="PROSITE" id="PS00050">
    <property type="entry name" value="RIBOSOMAL_L23"/>
    <property type="match status" value="1"/>
</dbReference>
<dbReference type="PANTHER" id="PTHR11620">
    <property type="entry name" value="60S RIBOSOMAL PROTEIN L23A"/>
    <property type="match status" value="1"/>
</dbReference>
<keyword evidence="2 6" id="KW-0699">rRNA-binding</keyword>
<keyword evidence="3 6" id="KW-0694">RNA-binding</keyword>
<evidence type="ECO:0000313" key="8">
    <source>
        <dbReference type="EMBL" id="HIK00482.1"/>
    </source>
</evidence>
<dbReference type="Pfam" id="PF00276">
    <property type="entry name" value="Ribosomal_L23"/>
    <property type="match status" value="1"/>
</dbReference>
<evidence type="ECO:0000256" key="5">
    <source>
        <dbReference type="ARBA" id="ARBA00023274"/>
    </source>
</evidence>
<dbReference type="HAMAP" id="MF_01369_A">
    <property type="entry name" value="Ribosomal_uL23_A"/>
    <property type="match status" value="1"/>
</dbReference>
<dbReference type="InterPro" id="IPR001014">
    <property type="entry name" value="Ribosomal_uL23_CS"/>
</dbReference>
<dbReference type="NCBIfam" id="NF011118">
    <property type="entry name" value="PRK14548.1"/>
    <property type="match status" value="1"/>
</dbReference>
<dbReference type="InterPro" id="IPR012678">
    <property type="entry name" value="Ribosomal_uL23/eL15/eS24_sf"/>
</dbReference>
<comment type="subunit">
    <text evidence="6">Part of the 50S ribosomal subunit. Contacts protein L29.</text>
</comment>
<dbReference type="FunFam" id="3.30.70.330:FF:000532">
    <property type="entry name" value="50S ribosomal protein L23"/>
    <property type="match status" value="1"/>
</dbReference>
<dbReference type="GO" id="GO:0006412">
    <property type="term" value="P:translation"/>
    <property type="evidence" value="ECO:0007669"/>
    <property type="project" value="UniProtKB-UniRule"/>
</dbReference>
<protein>
    <recommendedName>
        <fullName evidence="6">Large ribosomal subunit protein uL23</fullName>
    </recommendedName>
</protein>
<sequence>MNPHDVVLYPLLTEKSMDCVDKNNEIVFIVSIKANKNQIQQAVEKLYAVEVQSVNTSIDRKGRKRAYVKLTKGFQAIDIMTKMGVI</sequence>
<evidence type="ECO:0000256" key="2">
    <source>
        <dbReference type="ARBA" id="ARBA00022730"/>
    </source>
</evidence>
<evidence type="ECO:0000313" key="9">
    <source>
        <dbReference type="Proteomes" id="UP000646946"/>
    </source>
</evidence>
<comment type="similarity">
    <text evidence="1 6 7">Belongs to the universal ribosomal protein uL23 family.</text>
</comment>
<evidence type="ECO:0000256" key="3">
    <source>
        <dbReference type="ARBA" id="ARBA00022884"/>
    </source>
</evidence>
<dbReference type="HAMAP" id="MF_01369_B">
    <property type="entry name" value="Ribosomal_uL23_B"/>
    <property type="match status" value="1"/>
</dbReference>